<dbReference type="SUPFAM" id="SSF53955">
    <property type="entry name" value="Lysozyme-like"/>
    <property type="match status" value="1"/>
</dbReference>
<evidence type="ECO:0000313" key="2">
    <source>
        <dbReference type="EMBL" id="ARP21778.1"/>
    </source>
</evidence>
<gene>
    <name evidence="2" type="ORF">K05K4_50760</name>
</gene>
<geneLocation type="plasmid" evidence="2">
    <name>pL289</name>
</geneLocation>
<keyword evidence="2" id="KW-0614">Plasmid</keyword>
<dbReference type="EMBL" id="CP017904">
    <property type="protein sequence ID" value="ARP21778.1"/>
    <property type="molecule type" value="Genomic_DNA"/>
</dbReference>
<dbReference type="Gene3D" id="1.10.530.10">
    <property type="match status" value="1"/>
</dbReference>
<reference evidence="2" key="1">
    <citation type="submission" date="2016-10" db="EMBL/GenBank/DDBJ databases">
        <title>The High Quality Genome of Vibrio alginolyticus K01M1.</title>
        <authorList>
            <person name="Wendling C."/>
            <person name="Chibani C.M."/>
            <person name="Hertel R."/>
            <person name="Sproer C."/>
            <person name="Bunk B."/>
            <person name="Overmann J."/>
            <person name="Roth O."/>
            <person name="Liesegang H."/>
        </authorList>
    </citation>
    <scope>NUCLEOTIDE SEQUENCE</scope>
    <source>
        <strain evidence="2">K05K4</strain>
        <plasmid evidence="2">pL289</plasmid>
    </source>
</reference>
<accession>A0A1W6U1Y1</accession>
<name>A0A1W6U1Y1_VIBAL</name>
<proteinExistence type="predicted"/>
<keyword evidence="1" id="KW-0732">Signal</keyword>
<protein>
    <recommendedName>
        <fullName evidence="3">Transglycosylase SLT domain-containing protein</fullName>
    </recommendedName>
</protein>
<dbReference type="RefSeq" id="WP_086048401.1">
    <property type="nucleotide sequence ID" value="NZ_CP017893.1"/>
</dbReference>
<organism evidence="2">
    <name type="scientific">Vibrio alginolyticus</name>
    <dbReference type="NCBI Taxonomy" id="663"/>
    <lineage>
        <taxon>Bacteria</taxon>
        <taxon>Pseudomonadati</taxon>
        <taxon>Pseudomonadota</taxon>
        <taxon>Gammaproteobacteria</taxon>
        <taxon>Vibrionales</taxon>
        <taxon>Vibrionaceae</taxon>
        <taxon>Vibrio</taxon>
    </lineage>
</organism>
<evidence type="ECO:0000256" key="1">
    <source>
        <dbReference type="SAM" id="SignalP"/>
    </source>
</evidence>
<feature type="signal peptide" evidence="1">
    <location>
        <begin position="1"/>
        <end position="23"/>
    </location>
</feature>
<dbReference type="AlphaFoldDB" id="A0A1W6U1Y1"/>
<sequence length="212" mass="24517">MFKLTTLSLLGITLQCHVSLANASGSLDPFSNAFFKNHEQERSNSLQQRKIVGSDVIRNREIILSKTLLKRYAKFADCMVEASEYFEVPEWLIYAIVYHERGPIGGSLVNPNTTKDHGPSGINDVRLLDYRNMGVRLTAEDIRKDPCVGIRMTGHLLRIEYDELKPSEKDWMTAVGNYHYDKRGDYPRHHYKYKRHILDALQVFKRTIESNQ</sequence>
<evidence type="ECO:0008006" key="3">
    <source>
        <dbReference type="Google" id="ProtNLM"/>
    </source>
</evidence>
<dbReference type="InterPro" id="IPR023346">
    <property type="entry name" value="Lysozyme-like_dom_sf"/>
</dbReference>
<feature type="chain" id="PRO_5011905045" description="Transglycosylase SLT domain-containing protein" evidence="1">
    <location>
        <begin position="24"/>
        <end position="212"/>
    </location>
</feature>